<keyword evidence="3" id="KW-1185">Reference proteome</keyword>
<evidence type="ECO:0000313" key="2">
    <source>
        <dbReference type="EMBL" id="MPC35659.1"/>
    </source>
</evidence>
<proteinExistence type="predicted"/>
<dbReference type="PROSITE" id="PS51257">
    <property type="entry name" value="PROKAR_LIPOPROTEIN"/>
    <property type="match status" value="1"/>
</dbReference>
<protein>
    <submittedName>
        <fullName evidence="2">Uncharacterized protein</fullName>
    </submittedName>
</protein>
<name>A0A5B7ERB2_PORTR</name>
<feature type="signal peptide" evidence="1">
    <location>
        <begin position="1"/>
        <end position="27"/>
    </location>
</feature>
<feature type="chain" id="PRO_5023030718" evidence="1">
    <location>
        <begin position="28"/>
        <end position="300"/>
    </location>
</feature>
<dbReference type="Proteomes" id="UP000324222">
    <property type="component" value="Unassembled WGS sequence"/>
</dbReference>
<sequence length="300" mass="33858">MRALRFFRGRVLLIAPWFGGLGSACMASKPGYTTPNITITSCLEFLQHALSWHFSPGAVARMLRPYRPSSVRQYESCWRYFHDYLQKHTPEAISANMVLDFLAWPANMTNKAPATVSVIYPLRFGVGITVPQSFILPDEGYQRHEGTESLASPYLILTSRLAIPGFRKRGLPHPLCPIFAFKDYVECTEGVSEDHLSYKSWTRNPLLPRSLGRLLCWVIESADPGQAPHSDIIRGLSTSLVFLRTHSVEWVPYLGGWASFRKRYLYYSVASASCIAMWTAPPSLPQETKGGRRGRGKNRQ</sequence>
<accession>A0A5B7ERB2</accession>
<comment type="caution">
    <text evidence="2">The sequence shown here is derived from an EMBL/GenBank/DDBJ whole genome shotgun (WGS) entry which is preliminary data.</text>
</comment>
<dbReference type="EMBL" id="VSRR010003319">
    <property type="protein sequence ID" value="MPC35659.1"/>
    <property type="molecule type" value="Genomic_DNA"/>
</dbReference>
<organism evidence="2 3">
    <name type="scientific">Portunus trituberculatus</name>
    <name type="common">Swimming crab</name>
    <name type="synonym">Neptunus trituberculatus</name>
    <dbReference type="NCBI Taxonomy" id="210409"/>
    <lineage>
        <taxon>Eukaryota</taxon>
        <taxon>Metazoa</taxon>
        <taxon>Ecdysozoa</taxon>
        <taxon>Arthropoda</taxon>
        <taxon>Crustacea</taxon>
        <taxon>Multicrustacea</taxon>
        <taxon>Malacostraca</taxon>
        <taxon>Eumalacostraca</taxon>
        <taxon>Eucarida</taxon>
        <taxon>Decapoda</taxon>
        <taxon>Pleocyemata</taxon>
        <taxon>Brachyura</taxon>
        <taxon>Eubrachyura</taxon>
        <taxon>Portunoidea</taxon>
        <taxon>Portunidae</taxon>
        <taxon>Portuninae</taxon>
        <taxon>Portunus</taxon>
    </lineage>
</organism>
<evidence type="ECO:0000256" key="1">
    <source>
        <dbReference type="SAM" id="SignalP"/>
    </source>
</evidence>
<evidence type="ECO:0000313" key="3">
    <source>
        <dbReference type="Proteomes" id="UP000324222"/>
    </source>
</evidence>
<dbReference type="OrthoDB" id="7477527at2759"/>
<keyword evidence="1" id="KW-0732">Signal</keyword>
<gene>
    <name evidence="2" type="ORF">E2C01_029087</name>
</gene>
<reference evidence="2 3" key="1">
    <citation type="submission" date="2019-05" db="EMBL/GenBank/DDBJ databases">
        <title>Another draft genome of Portunus trituberculatus and its Hox gene families provides insights of decapod evolution.</title>
        <authorList>
            <person name="Jeong J.-H."/>
            <person name="Song I."/>
            <person name="Kim S."/>
            <person name="Choi T."/>
            <person name="Kim D."/>
            <person name="Ryu S."/>
            <person name="Kim W."/>
        </authorList>
    </citation>
    <scope>NUCLEOTIDE SEQUENCE [LARGE SCALE GENOMIC DNA]</scope>
    <source>
        <tissue evidence="2">Muscle</tissue>
    </source>
</reference>
<dbReference type="AlphaFoldDB" id="A0A5B7ERB2"/>